<evidence type="ECO:0000313" key="8">
    <source>
        <dbReference type="EMBL" id="TMQ71976.1"/>
    </source>
</evidence>
<dbReference type="SUPFAM" id="SSF54975">
    <property type="entry name" value="Acylphosphatase/BLUF domain-like"/>
    <property type="match status" value="1"/>
</dbReference>
<dbReference type="AlphaFoldDB" id="A0A538U7V5"/>
<feature type="domain" description="Acylphosphatase-like" evidence="7">
    <location>
        <begin position="8"/>
        <end position="95"/>
    </location>
</feature>
<keyword evidence="4" id="KW-0378">Hydrolase</keyword>
<organism evidence="8 9">
    <name type="scientific">Eiseniibacteriota bacterium</name>
    <dbReference type="NCBI Taxonomy" id="2212470"/>
    <lineage>
        <taxon>Bacteria</taxon>
        <taxon>Candidatus Eiseniibacteriota</taxon>
    </lineage>
</organism>
<dbReference type="PROSITE" id="PS51160">
    <property type="entry name" value="ACYLPHOSPHATASE_3"/>
    <property type="match status" value="1"/>
</dbReference>
<name>A0A538U7V5_UNCEI</name>
<dbReference type="InterPro" id="IPR017968">
    <property type="entry name" value="Acylphosphatase_CS"/>
</dbReference>
<reference evidence="8 9" key="1">
    <citation type="journal article" date="2019" name="Nat. Microbiol.">
        <title>Mediterranean grassland soil C-N compound turnover is dependent on rainfall and depth, and is mediated by genomically divergent microorganisms.</title>
        <authorList>
            <person name="Diamond S."/>
            <person name="Andeer P.F."/>
            <person name="Li Z."/>
            <person name="Crits-Christoph A."/>
            <person name="Burstein D."/>
            <person name="Anantharaman K."/>
            <person name="Lane K.R."/>
            <person name="Thomas B.C."/>
            <person name="Pan C."/>
            <person name="Northen T.R."/>
            <person name="Banfield J.F."/>
        </authorList>
    </citation>
    <scope>NUCLEOTIDE SEQUENCE [LARGE SCALE GENOMIC DNA]</scope>
    <source>
        <strain evidence="8">WS_10</strain>
    </source>
</reference>
<evidence type="ECO:0000259" key="7">
    <source>
        <dbReference type="PROSITE" id="PS51160"/>
    </source>
</evidence>
<evidence type="ECO:0000256" key="4">
    <source>
        <dbReference type="PROSITE-ProRule" id="PRU00520"/>
    </source>
</evidence>
<dbReference type="Proteomes" id="UP000319836">
    <property type="component" value="Unassembled WGS sequence"/>
</dbReference>
<evidence type="ECO:0000256" key="3">
    <source>
        <dbReference type="ARBA" id="ARBA00047645"/>
    </source>
</evidence>
<comment type="catalytic activity">
    <reaction evidence="3 4">
        <text>an acyl phosphate + H2O = a carboxylate + phosphate + H(+)</text>
        <dbReference type="Rhea" id="RHEA:14965"/>
        <dbReference type="ChEBI" id="CHEBI:15377"/>
        <dbReference type="ChEBI" id="CHEBI:15378"/>
        <dbReference type="ChEBI" id="CHEBI:29067"/>
        <dbReference type="ChEBI" id="CHEBI:43474"/>
        <dbReference type="ChEBI" id="CHEBI:59918"/>
        <dbReference type="EC" id="3.6.1.7"/>
    </reaction>
</comment>
<sequence length="95" mass="10529">MLARAMSTLRVVVRGRVQGVGFRHFVWSRARALQVRGRVWNRRDGAVEVEAEAGRAALEQLLEQVRRGPSGARVESLDETWDGDAPGNEGFEIVG</sequence>
<proteinExistence type="inferred from homology"/>
<evidence type="ECO:0000256" key="1">
    <source>
        <dbReference type="ARBA" id="ARBA00005614"/>
    </source>
</evidence>
<dbReference type="Pfam" id="PF00708">
    <property type="entry name" value="Acylphosphatase"/>
    <property type="match status" value="1"/>
</dbReference>
<feature type="active site" evidence="4">
    <location>
        <position position="23"/>
    </location>
</feature>
<feature type="region of interest" description="Disordered" evidence="6">
    <location>
        <begin position="73"/>
        <end position="95"/>
    </location>
</feature>
<dbReference type="Gene3D" id="3.30.70.100">
    <property type="match status" value="1"/>
</dbReference>
<dbReference type="PANTHER" id="PTHR47268:SF4">
    <property type="entry name" value="ACYLPHOSPHATASE"/>
    <property type="match status" value="1"/>
</dbReference>
<evidence type="ECO:0000256" key="5">
    <source>
        <dbReference type="RuleBase" id="RU004168"/>
    </source>
</evidence>
<dbReference type="PANTHER" id="PTHR47268">
    <property type="entry name" value="ACYLPHOSPHATASE"/>
    <property type="match status" value="1"/>
</dbReference>
<dbReference type="GO" id="GO:0003998">
    <property type="term" value="F:acylphosphatase activity"/>
    <property type="evidence" value="ECO:0007669"/>
    <property type="project" value="UniProtKB-EC"/>
</dbReference>
<protein>
    <recommendedName>
        <fullName evidence="2 4">acylphosphatase</fullName>
        <ecNumber evidence="2 4">3.6.1.7</ecNumber>
    </recommendedName>
</protein>
<dbReference type="InterPro" id="IPR001792">
    <property type="entry name" value="Acylphosphatase-like_dom"/>
</dbReference>
<feature type="active site" evidence="4">
    <location>
        <position position="41"/>
    </location>
</feature>
<evidence type="ECO:0000256" key="6">
    <source>
        <dbReference type="SAM" id="MobiDB-lite"/>
    </source>
</evidence>
<comment type="similarity">
    <text evidence="1 5">Belongs to the acylphosphatase family.</text>
</comment>
<accession>A0A538U7V5</accession>
<evidence type="ECO:0000313" key="9">
    <source>
        <dbReference type="Proteomes" id="UP000319836"/>
    </source>
</evidence>
<evidence type="ECO:0000256" key="2">
    <source>
        <dbReference type="ARBA" id="ARBA00012150"/>
    </source>
</evidence>
<dbReference type="InterPro" id="IPR020456">
    <property type="entry name" value="Acylphosphatase"/>
</dbReference>
<dbReference type="EMBL" id="VBPA01000086">
    <property type="protein sequence ID" value="TMQ71976.1"/>
    <property type="molecule type" value="Genomic_DNA"/>
</dbReference>
<dbReference type="EC" id="3.6.1.7" evidence="2 4"/>
<dbReference type="InterPro" id="IPR036046">
    <property type="entry name" value="Acylphosphatase-like_dom_sf"/>
</dbReference>
<dbReference type="PROSITE" id="PS00150">
    <property type="entry name" value="ACYLPHOSPHATASE_1"/>
    <property type="match status" value="1"/>
</dbReference>
<gene>
    <name evidence="8" type="ORF">E6K80_04030</name>
</gene>
<comment type="caution">
    <text evidence="8">The sequence shown here is derived from an EMBL/GenBank/DDBJ whole genome shotgun (WGS) entry which is preliminary data.</text>
</comment>